<reference evidence="3" key="1">
    <citation type="journal article" date="2024" name="Int. J. Syst. Evol. Microbiol.">
        <title>Methylomarinovum tepidoasis sp. nov., a moderately thermophilic methanotroph of the family Methylothermaceae isolated from a deep-sea hydrothermal field.</title>
        <authorList>
            <person name="Hirayama H."/>
            <person name="Takaki Y."/>
            <person name="Abe M."/>
            <person name="Miyazaki M."/>
            <person name="Uematsu K."/>
            <person name="Matsui Y."/>
            <person name="Takai K."/>
        </authorList>
    </citation>
    <scope>NUCLEOTIDE SEQUENCE [LARGE SCALE GENOMIC DNA]</scope>
    <source>
        <strain evidence="3">IN45</strain>
    </source>
</reference>
<dbReference type="KEGG" id="meiy:MIN45_P1305"/>
<dbReference type="SUPFAM" id="SSF52980">
    <property type="entry name" value="Restriction endonuclease-like"/>
    <property type="match status" value="1"/>
</dbReference>
<dbReference type="RefSeq" id="WP_286294139.1">
    <property type="nucleotide sequence ID" value="NZ_AP024718.1"/>
</dbReference>
<dbReference type="InterPro" id="IPR012296">
    <property type="entry name" value="Nuclease_put_TT1808"/>
</dbReference>
<dbReference type="CDD" id="cd06260">
    <property type="entry name" value="DUF820-like"/>
    <property type="match status" value="1"/>
</dbReference>
<dbReference type="EMBL" id="AP024718">
    <property type="protein sequence ID" value="BCX88935.1"/>
    <property type="molecule type" value="Genomic_DNA"/>
</dbReference>
<dbReference type="Gene3D" id="3.90.1570.10">
    <property type="entry name" value="tt1808, chain A"/>
    <property type="match status" value="1"/>
</dbReference>
<evidence type="ECO:0000259" key="1">
    <source>
        <dbReference type="Pfam" id="PF05685"/>
    </source>
</evidence>
<accession>A0AAU9C941</accession>
<protein>
    <recommendedName>
        <fullName evidence="1">Putative restriction endonuclease domain-containing protein</fullName>
    </recommendedName>
</protein>
<organism evidence="2 3">
    <name type="scientific">Methylomarinovum tepidoasis</name>
    <dbReference type="NCBI Taxonomy" id="2840183"/>
    <lineage>
        <taxon>Bacteria</taxon>
        <taxon>Pseudomonadati</taxon>
        <taxon>Pseudomonadota</taxon>
        <taxon>Gammaproteobacteria</taxon>
        <taxon>Methylococcales</taxon>
        <taxon>Methylothermaceae</taxon>
        <taxon>Methylomarinovum</taxon>
    </lineage>
</organism>
<sequence>MAEPAHKPARYEDLFDLPENRVGEIIHGVLHTHPRPAPRHARAYSALGHHVGGPFDFDPNGPGGWWILDEPELHLGEDVLVPDLAGWRRERLPELPRTAWFELAPDWVCEILSPSTARLDRAVKMPLYAREGVAHLWLVDPDLQTLEVYVLDTAHQRPGWLLLAILEGDAEVRQPPFEAVAFSLGSLWG</sequence>
<dbReference type="InterPro" id="IPR011335">
    <property type="entry name" value="Restrct_endonuc-II-like"/>
</dbReference>
<dbReference type="AlphaFoldDB" id="A0AAU9C941"/>
<keyword evidence="3" id="KW-1185">Reference proteome</keyword>
<feature type="domain" description="Putative restriction endonuclease" evidence="1">
    <location>
        <begin position="13"/>
        <end position="177"/>
    </location>
</feature>
<dbReference type="Pfam" id="PF05685">
    <property type="entry name" value="Uma2"/>
    <property type="match status" value="1"/>
</dbReference>
<evidence type="ECO:0000313" key="3">
    <source>
        <dbReference type="Proteomes" id="UP001321450"/>
    </source>
</evidence>
<dbReference type="PANTHER" id="PTHR34107">
    <property type="entry name" value="SLL0198 PROTEIN-RELATED"/>
    <property type="match status" value="1"/>
</dbReference>
<gene>
    <name evidence="2" type="ORF">MIN45_P1305</name>
</gene>
<proteinExistence type="predicted"/>
<dbReference type="PANTHER" id="PTHR34107:SF4">
    <property type="entry name" value="SLL1222 PROTEIN"/>
    <property type="match status" value="1"/>
</dbReference>
<dbReference type="Proteomes" id="UP001321450">
    <property type="component" value="Chromosome"/>
</dbReference>
<evidence type="ECO:0000313" key="2">
    <source>
        <dbReference type="EMBL" id="BCX88935.1"/>
    </source>
</evidence>
<name>A0AAU9C941_9GAMM</name>
<dbReference type="InterPro" id="IPR008538">
    <property type="entry name" value="Uma2"/>
</dbReference>